<keyword evidence="6" id="KW-1185">Reference proteome</keyword>
<reference evidence="5" key="1">
    <citation type="submission" date="2021-01" db="EMBL/GenBank/DDBJ databases">
        <authorList>
            <consortium name="Genoscope - CEA"/>
            <person name="William W."/>
        </authorList>
    </citation>
    <scope>NUCLEOTIDE SEQUENCE</scope>
</reference>
<proteinExistence type="predicted"/>
<name>A0A8S1X0T5_9CILI</name>
<comment type="caution">
    <text evidence="5">The sequence shown here is derived from an EMBL/GenBank/DDBJ whole genome shotgun (WGS) entry which is preliminary data.</text>
</comment>
<evidence type="ECO:0000313" key="6">
    <source>
        <dbReference type="Proteomes" id="UP000689195"/>
    </source>
</evidence>
<dbReference type="PANTHER" id="PTHR45665:SF9">
    <property type="entry name" value="AQUAPORIN-8"/>
    <property type="match status" value="1"/>
</dbReference>
<dbReference type="CDD" id="cd06093">
    <property type="entry name" value="PX_domain"/>
    <property type="match status" value="1"/>
</dbReference>
<organism evidence="5 6">
    <name type="scientific">Paramecium pentaurelia</name>
    <dbReference type="NCBI Taxonomy" id="43138"/>
    <lineage>
        <taxon>Eukaryota</taxon>
        <taxon>Sar</taxon>
        <taxon>Alveolata</taxon>
        <taxon>Ciliophora</taxon>
        <taxon>Intramacronucleata</taxon>
        <taxon>Oligohymenophorea</taxon>
        <taxon>Peniculida</taxon>
        <taxon>Parameciidae</taxon>
        <taxon>Paramecium</taxon>
    </lineage>
</organism>
<evidence type="ECO:0000256" key="2">
    <source>
        <dbReference type="ARBA" id="ARBA00022448"/>
    </source>
</evidence>
<dbReference type="InterPro" id="IPR034294">
    <property type="entry name" value="Aquaporin_transptr"/>
</dbReference>
<dbReference type="GO" id="GO:0015250">
    <property type="term" value="F:water channel activity"/>
    <property type="evidence" value="ECO:0007669"/>
    <property type="project" value="UniProtKB-ARBA"/>
</dbReference>
<evidence type="ECO:0000256" key="3">
    <source>
        <dbReference type="ARBA" id="ARBA00022737"/>
    </source>
</evidence>
<dbReference type="EMBL" id="CAJJDO010000110">
    <property type="protein sequence ID" value="CAD8195744.1"/>
    <property type="molecule type" value="Genomic_DNA"/>
</dbReference>
<keyword evidence="4" id="KW-0812">Transmembrane</keyword>
<sequence length="780" mass="91713">MQRFESDVNVEGESQAAYTRFESSPSVGQLSGTHLEKQTIIKSTIIASIGSFIFTYGILASSGNNMAILVIFFLSVLMTDRLTVFNPAVSFIDLLMARIGFQEFMFNVIGQVGGSLLGAMVCFFVLQDFTNAPYLDAKIGDNLIGSVEGELFGSMLFMIVLVLQQDDYLRFSDDKLEHALVVTLGFGAARVLASEGQSLFNPAFAFRMVLGVDLDSYGYSHVLPLWQQLQQLCSIVKYIRDFMIRKFNTDFDLLIMNQAFTKEQQLLVDEIINKGYNQDDFEDFVLLKEPNKGQDLTQWTYEELLKIIQLYQQEKKEQLSNSYQIVELDSPDISDQIQIIDRDTFVKKQTLESIKITDKISLIQFEKTINCKQMYFFIDENIELQFDISPPIQEGGGILDFFSKSIVFPIQIFPMEWKVKRTLQDFIQLRNILSAAFPEYIIPSFPYNDINDYDIIMKEQQNIIKVLNVFLQIYNKKPIVRTLFSSLLFLNEDNSKQFQLKFYKEQTLQKQYNLNQKQTKTGTLTFQFNQTQYQKYKDYQVYLNGEQANYEIIQKYLEQFAEFTYKGQQSLGYSIEMIQSLCNSLPSYTEAQEFGKALCMIKTYFQTQKDFVLRSTKQIMDVLLITLVKFKNSRQQLTELRTNLLETFQNFSNEFNLLEKRKEELFLIKDLQKWGLNQEQQLKVDINKCFTDLRYAKEIMLPKDTFYVDEKRDQYVYMLNKFNEQYEQQFIIETDKLLNEIQYYLDNMRCYTNNQLQNWDFLIQEYEEYKISYQKQIYVK</sequence>
<accession>A0A8S1X0T5</accession>
<feature type="transmembrane region" description="Helical" evidence="4">
    <location>
        <begin position="146"/>
        <end position="164"/>
    </location>
</feature>
<dbReference type="Proteomes" id="UP000689195">
    <property type="component" value="Unassembled WGS sequence"/>
</dbReference>
<evidence type="ECO:0000313" key="5">
    <source>
        <dbReference type="EMBL" id="CAD8195744.1"/>
    </source>
</evidence>
<gene>
    <name evidence="5" type="ORF">PPENT_87.1.T1100117</name>
</gene>
<keyword evidence="2" id="KW-0813">Transport</keyword>
<dbReference type="GO" id="GO:0016020">
    <property type="term" value="C:membrane"/>
    <property type="evidence" value="ECO:0007669"/>
    <property type="project" value="TreeGrafter"/>
</dbReference>
<keyword evidence="4" id="KW-0472">Membrane</keyword>
<protein>
    <recommendedName>
        <fullName evidence="7">PX domain-containing protein</fullName>
    </recommendedName>
</protein>
<feature type="transmembrane region" description="Helical" evidence="4">
    <location>
        <begin position="104"/>
        <end position="126"/>
    </location>
</feature>
<dbReference type="AlphaFoldDB" id="A0A8S1X0T5"/>
<evidence type="ECO:0000256" key="1">
    <source>
        <dbReference type="ARBA" id="ARBA00004127"/>
    </source>
</evidence>
<dbReference type="OrthoDB" id="422186at2759"/>
<dbReference type="PANTHER" id="PTHR45665">
    <property type="entry name" value="AQUAPORIN-8"/>
    <property type="match status" value="1"/>
</dbReference>
<comment type="subcellular location">
    <subcellularLocation>
        <location evidence="1">Endomembrane system</location>
        <topology evidence="1">Multi-pass membrane protein</topology>
    </subcellularLocation>
</comment>
<dbReference type="GO" id="GO:0012505">
    <property type="term" value="C:endomembrane system"/>
    <property type="evidence" value="ECO:0007669"/>
    <property type="project" value="UniProtKB-SubCell"/>
</dbReference>
<evidence type="ECO:0000256" key="4">
    <source>
        <dbReference type="SAM" id="Phobius"/>
    </source>
</evidence>
<keyword evidence="4" id="KW-1133">Transmembrane helix</keyword>
<evidence type="ECO:0008006" key="7">
    <source>
        <dbReference type="Google" id="ProtNLM"/>
    </source>
</evidence>
<keyword evidence="3" id="KW-0677">Repeat</keyword>